<dbReference type="Proteomes" id="UP000297459">
    <property type="component" value="Unassembled WGS sequence"/>
</dbReference>
<gene>
    <name evidence="2" type="ORF">E2558_04265</name>
</gene>
<proteinExistence type="predicted"/>
<evidence type="ECO:0000313" key="2">
    <source>
        <dbReference type="EMBL" id="TGN28863.1"/>
    </source>
</evidence>
<keyword evidence="1" id="KW-1133">Transmembrane helix</keyword>
<protein>
    <recommendedName>
        <fullName evidence="4">Late competence protein ComGE</fullName>
    </recommendedName>
</protein>
<feature type="transmembrane region" description="Helical" evidence="1">
    <location>
        <begin position="15"/>
        <end position="39"/>
    </location>
</feature>
<dbReference type="EMBL" id="SRPJ01000001">
    <property type="protein sequence ID" value="TGN28863.1"/>
    <property type="molecule type" value="Genomic_DNA"/>
</dbReference>
<keyword evidence="3" id="KW-1185">Reference proteome</keyword>
<dbReference type="AlphaFoldDB" id="A0A4Z1B500"/>
<reference evidence="2 3" key="1">
    <citation type="submission" date="2019-04" db="EMBL/GenBank/DDBJ databases">
        <title>Genomic characterization of Staphylococcus petrasii strains.</title>
        <authorList>
            <person name="Vrbovska V."/>
            <person name="Kovarovic V."/>
            <person name="Maslanova I."/>
            <person name="Indrakova A."/>
            <person name="Petras P."/>
            <person name="Sedo O."/>
            <person name="Svec P."/>
            <person name="Fisarova L."/>
            <person name="Sedlacek I."/>
            <person name="Doskar J."/>
            <person name="Pantucek R."/>
        </authorList>
    </citation>
    <scope>NUCLEOTIDE SEQUENCE [LARGE SCALE GENOMIC DNA]</scope>
    <source>
        <strain evidence="2 3">CCM 8529</strain>
    </source>
</reference>
<evidence type="ECO:0008006" key="4">
    <source>
        <dbReference type="Google" id="ProtNLM"/>
    </source>
</evidence>
<evidence type="ECO:0000313" key="3">
    <source>
        <dbReference type="Proteomes" id="UP000297459"/>
    </source>
</evidence>
<name>A0A4Z1B500_9STAP</name>
<keyword evidence="1" id="KW-0472">Membrane</keyword>
<keyword evidence="1" id="KW-0812">Transmembrane</keyword>
<evidence type="ECO:0000256" key="1">
    <source>
        <dbReference type="SAM" id="Phobius"/>
    </source>
</evidence>
<sequence>MYQFNKRASILADSLFSFLIIIIISTIFIPLLSQLNLSLREQYEYLEMKQAIITSINHYNIKELRRGIDLGVYHIKLNKASICNYKVIEKNKVCVKF</sequence>
<accession>A0A4Z1B500</accession>
<dbReference type="RefSeq" id="WP_126566962.1">
    <property type="nucleotide sequence ID" value="NZ_BMCY01000001.1"/>
</dbReference>
<comment type="caution">
    <text evidence="2">The sequence shown here is derived from an EMBL/GenBank/DDBJ whole genome shotgun (WGS) entry which is preliminary data.</text>
</comment>
<organism evidence="2 3">
    <name type="scientific">Staphylococcus pragensis</name>
    <dbReference type="NCBI Taxonomy" id="1611836"/>
    <lineage>
        <taxon>Bacteria</taxon>
        <taxon>Bacillati</taxon>
        <taxon>Bacillota</taxon>
        <taxon>Bacilli</taxon>
        <taxon>Bacillales</taxon>
        <taxon>Staphylococcaceae</taxon>
        <taxon>Staphylococcus</taxon>
    </lineage>
</organism>